<proteinExistence type="predicted"/>
<dbReference type="Proteomes" id="UP000324222">
    <property type="component" value="Unassembled WGS sequence"/>
</dbReference>
<evidence type="ECO:0000313" key="2">
    <source>
        <dbReference type="EMBL" id="MPC69290.1"/>
    </source>
</evidence>
<sequence>MEWAKTYSPIPIQDVSGQPISDPKKAEVLASHYYQKNRPFSCPPPNSRPHYSHHHIHHLL</sequence>
<feature type="region of interest" description="Disordered" evidence="1">
    <location>
        <begin position="1"/>
        <end position="21"/>
    </location>
</feature>
<organism evidence="2 3">
    <name type="scientific">Portunus trituberculatus</name>
    <name type="common">Swimming crab</name>
    <name type="synonym">Neptunus trituberculatus</name>
    <dbReference type="NCBI Taxonomy" id="210409"/>
    <lineage>
        <taxon>Eukaryota</taxon>
        <taxon>Metazoa</taxon>
        <taxon>Ecdysozoa</taxon>
        <taxon>Arthropoda</taxon>
        <taxon>Crustacea</taxon>
        <taxon>Multicrustacea</taxon>
        <taxon>Malacostraca</taxon>
        <taxon>Eumalacostraca</taxon>
        <taxon>Eucarida</taxon>
        <taxon>Decapoda</taxon>
        <taxon>Pleocyemata</taxon>
        <taxon>Brachyura</taxon>
        <taxon>Eubrachyura</taxon>
        <taxon>Portunoidea</taxon>
        <taxon>Portunidae</taxon>
        <taxon>Portuninae</taxon>
        <taxon>Portunus</taxon>
    </lineage>
</organism>
<accession>A0A5B7HAM9</accession>
<evidence type="ECO:0000313" key="3">
    <source>
        <dbReference type="Proteomes" id="UP000324222"/>
    </source>
</evidence>
<dbReference type="AlphaFoldDB" id="A0A5B7HAM9"/>
<comment type="caution">
    <text evidence="2">The sequence shown here is derived from an EMBL/GenBank/DDBJ whole genome shotgun (WGS) entry which is preliminary data.</text>
</comment>
<dbReference type="EMBL" id="VSRR010029165">
    <property type="protein sequence ID" value="MPC69290.1"/>
    <property type="molecule type" value="Genomic_DNA"/>
</dbReference>
<protein>
    <submittedName>
        <fullName evidence="2">Uncharacterized protein</fullName>
    </submittedName>
</protein>
<reference evidence="2 3" key="1">
    <citation type="submission" date="2019-05" db="EMBL/GenBank/DDBJ databases">
        <title>Another draft genome of Portunus trituberculatus and its Hox gene families provides insights of decapod evolution.</title>
        <authorList>
            <person name="Jeong J.-H."/>
            <person name="Song I."/>
            <person name="Kim S."/>
            <person name="Choi T."/>
            <person name="Kim D."/>
            <person name="Ryu S."/>
            <person name="Kim W."/>
        </authorList>
    </citation>
    <scope>NUCLEOTIDE SEQUENCE [LARGE SCALE GENOMIC DNA]</scope>
    <source>
        <tissue evidence="2">Muscle</tissue>
    </source>
</reference>
<gene>
    <name evidence="2" type="ORF">E2C01_063509</name>
</gene>
<feature type="region of interest" description="Disordered" evidence="1">
    <location>
        <begin position="39"/>
        <end position="60"/>
    </location>
</feature>
<keyword evidence="3" id="KW-1185">Reference proteome</keyword>
<name>A0A5B7HAM9_PORTR</name>
<feature type="compositionally biased region" description="Basic residues" evidence="1">
    <location>
        <begin position="50"/>
        <end position="60"/>
    </location>
</feature>
<evidence type="ECO:0000256" key="1">
    <source>
        <dbReference type="SAM" id="MobiDB-lite"/>
    </source>
</evidence>